<accession>A0A518BLF8</accession>
<dbReference type="RefSeq" id="WP_145066292.1">
    <property type="nucleotide sequence ID" value="NZ_CP036287.1"/>
</dbReference>
<dbReference type="PANTHER" id="PTHR43819">
    <property type="entry name" value="ARCHAEAL-TYPE GLUTAMATE SYNTHASE [NADPH]"/>
    <property type="match status" value="1"/>
</dbReference>
<gene>
    <name evidence="4" type="primary">gltA_2</name>
    <name evidence="4" type="ORF">Pla133_28960</name>
</gene>
<dbReference type="SUPFAM" id="SSF51395">
    <property type="entry name" value="FMN-linked oxidoreductases"/>
    <property type="match status" value="1"/>
</dbReference>
<dbReference type="PANTHER" id="PTHR43819:SF1">
    <property type="entry name" value="ARCHAEAL-TYPE GLUTAMATE SYNTHASE [NADPH]"/>
    <property type="match status" value="1"/>
</dbReference>
<dbReference type="InterPro" id="IPR002932">
    <property type="entry name" value="Glu_synthdom"/>
</dbReference>
<dbReference type="GO" id="GO:0006537">
    <property type="term" value="P:glutamate biosynthetic process"/>
    <property type="evidence" value="ECO:0007669"/>
    <property type="project" value="InterPro"/>
</dbReference>
<dbReference type="EMBL" id="CP036287">
    <property type="protein sequence ID" value="QDU67807.1"/>
    <property type="molecule type" value="Genomic_DNA"/>
</dbReference>
<dbReference type="GO" id="GO:0004355">
    <property type="term" value="F:glutamate synthase (NADPH) activity"/>
    <property type="evidence" value="ECO:0007669"/>
    <property type="project" value="UniProtKB-EC"/>
</dbReference>
<dbReference type="InterPro" id="IPR024188">
    <property type="entry name" value="GltB"/>
</dbReference>
<reference evidence="4 5" key="1">
    <citation type="submission" date="2019-02" db="EMBL/GenBank/DDBJ databases">
        <title>Deep-cultivation of Planctomycetes and their phenomic and genomic characterization uncovers novel biology.</title>
        <authorList>
            <person name="Wiegand S."/>
            <person name="Jogler M."/>
            <person name="Boedeker C."/>
            <person name="Pinto D."/>
            <person name="Vollmers J."/>
            <person name="Rivas-Marin E."/>
            <person name="Kohn T."/>
            <person name="Peeters S.H."/>
            <person name="Heuer A."/>
            <person name="Rast P."/>
            <person name="Oberbeckmann S."/>
            <person name="Bunk B."/>
            <person name="Jeske O."/>
            <person name="Meyerdierks A."/>
            <person name="Storesund J.E."/>
            <person name="Kallscheuer N."/>
            <person name="Luecker S."/>
            <person name="Lage O.M."/>
            <person name="Pohl T."/>
            <person name="Merkel B.J."/>
            <person name="Hornburger P."/>
            <person name="Mueller R.-W."/>
            <person name="Bruemmer F."/>
            <person name="Labrenz M."/>
            <person name="Spormann A.M."/>
            <person name="Op den Camp H."/>
            <person name="Overmann J."/>
            <person name="Amann R."/>
            <person name="Jetten M.S.M."/>
            <person name="Mascher T."/>
            <person name="Medema M.H."/>
            <person name="Devos D.P."/>
            <person name="Kaster A.-K."/>
            <person name="Ovreas L."/>
            <person name="Rohde M."/>
            <person name="Galperin M.Y."/>
            <person name="Jogler C."/>
        </authorList>
    </citation>
    <scope>NUCLEOTIDE SEQUENCE [LARGE SCALE GENOMIC DNA]</scope>
    <source>
        <strain evidence="4 5">Pla133</strain>
    </source>
</reference>
<dbReference type="Gene3D" id="3.20.20.70">
    <property type="entry name" value="Aldolase class I"/>
    <property type="match status" value="1"/>
</dbReference>
<evidence type="ECO:0000313" key="5">
    <source>
        <dbReference type="Proteomes" id="UP000316921"/>
    </source>
</evidence>
<name>A0A518BLF8_9BACT</name>
<evidence type="ECO:0000256" key="1">
    <source>
        <dbReference type="ARBA" id="ARBA00009716"/>
    </source>
</evidence>
<comment type="similarity">
    <text evidence="1 2">Belongs to the glutamate synthase family.</text>
</comment>
<dbReference type="InterPro" id="IPR013785">
    <property type="entry name" value="Aldolase_TIM"/>
</dbReference>
<sequence>MGQVIIAAVLGLLGALVVFDVVQRKHAILRNFPLIGHLRYILESVGPELRQYIVTSNDEERPFSRDRRSWVYASSKLRNNYFGFGTDNELELSSNYLILKQATFPWPDPVVGGPGYDPNYLLPGGKVLGGPRGRARAFRPESAINVSAMSFGSLSANAVEAINRGCADAGCLHNTGEGGISDHHRHGAGLIWQLGTGYFGARDAQGRFDMARFMDNCASADVRAIEIKLSQGAKPGRGGVLPGKKVTPEIAAIRGIPEGRDCISPSSHSAFSDADSMLDFVERLAEATGLPVGIKSAVGESSFWQELAGLMESGERGVDYIQIDGGEGGTGAAPLAFSDHVSLPFKIGMARVYRIFAERGVDERVTFIGSGKLGFPVEALLGFALGCDMVSVARESMLAIGCIQAQRCHTGHCPTGVATQNRWLARGLDPRHKSERLANYIRTLRKELLWLARAAGHPHPALVTADQFEILDGRLGAETAEDLFEYRARWGRPGAADRAFLRGIATAKS</sequence>
<dbReference type="Proteomes" id="UP000316921">
    <property type="component" value="Chromosome"/>
</dbReference>
<dbReference type="PIRSF" id="PIRSF006429">
    <property type="entry name" value="GOGAT_lg_2"/>
    <property type="match status" value="1"/>
</dbReference>
<keyword evidence="4" id="KW-0560">Oxidoreductase</keyword>
<evidence type="ECO:0000313" key="4">
    <source>
        <dbReference type="EMBL" id="QDU67807.1"/>
    </source>
</evidence>
<dbReference type="CDD" id="cd02808">
    <property type="entry name" value="GltS_FMN"/>
    <property type="match status" value="1"/>
</dbReference>
<organism evidence="4 5">
    <name type="scientific">Engelhardtia mirabilis</name>
    <dbReference type="NCBI Taxonomy" id="2528011"/>
    <lineage>
        <taxon>Bacteria</taxon>
        <taxon>Pseudomonadati</taxon>
        <taxon>Planctomycetota</taxon>
        <taxon>Planctomycetia</taxon>
        <taxon>Planctomycetia incertae sedis</taxon>
        <taxon>Engelhardtia</taxon>
    </lineage>
</organism>
<dbReference type="KEGG" id="pbap:Pla133_28960"/>
<dbReference type="Pfam" id="PF01645">
    <property type="entry name" value="Glu_synthase"/>
    <property type="match status" value="1"/>
</dbReference>
<protein>
    <submittedName>
        <fullName evidence="4">Glutamate synthase [NADPH] large chain</fullName>
        <ecNumber evidence="4">1.4.1.13</ecNumber>
    </submittedName>
</protein>
<dbReference type="EC" id="1.4.1.13" evidence="4"/>
<evidence type="ECO:0000259" key="3">
    <source>
        <dbReference type="Pfam" id="PF01645"/>
    </source>
</evidence>
<keyword evidence="5" id="KW-1185">Reference proteome</keyword>
<dbReference type="AlphaFoldDB" id="A0A518BLF8"/>
<feature type="domain" description="Glutamate synthase" evidence="3">
    <location>
        <begin position="141"/>
        <end position="457"/>
    </location>
</feature>
<proteinExistence type="inferred from homology"/>
<evidence type="ECO:0000256" key="2">
    <source>
        <dbReference type="PIRNR" id="PIRNR006429"/>
    </source>
</evidence>